<dbReference type="Gene3D" id="3.30.70.330">
    <property type="match status" value="1"/>
</dbReference>
<comment type="similarity">
    <text evidence="1 6 7">Belongs to the universal ribosomal protein uL23 family.</text>
</comment>
<comment type="subunit">
    <text evidence="6">Part of the 50S ribosomal subunit. Contacts protein L29, and trigger factor when it is bound to the ribosome.</text>
</comment>
<keyword evidence="5 6" id="KW-0687">Ribonucleoprotein</keyword>
<dbReference type="InterPro" id="IPR013025">
    <property type="entry name" value="Ribosomal_uL23-like"/>
</dbReference>
<sequence>MASINYYDVLLKPVITEKSMDQMGDRKYTFLVHPEATKVQIKEAVEKMFKGAIVQKVNTMNKDGKTKRRGTTSGKTAKTKKAIVTLTAESKEIDFFEGM</sequence>
<dbReference type="NCBIfam" id="NF004363">
    <property type="entry name" value="PRK05738.2-4"/>
    <property type="match status" value="1"/>
</dbReference>
<dbReference type="Pfam" id="PF00276">
    <property type="entry name" value="Ribosomal_L23"/>
    <property type="match status" value="1"/>
</dbReference>
<keyword evidence="2 6" id="KW-0699">rRNA-binding</keyword>
<accession>A0A3P7PY59</accession>
<gene>
    <name evidence="6 8" type="primary">rplW</name>
    <name evidence="8" type="ORF">PATL70BA_2674</name>
</gene>
<evidence type="ECO:0000256" key="5">
    <source>
        <dbReference type="ARBA" id="ARBA00023274"/>
    </source>
</evidence>
<dbReference type="GO" id="GO:0019843">
    <property type="term" value="F:rRNA binding"/>
    <property type="evidence" value="ECO:0007669"/>
    <property type="project" value="UniProtKB-UniRule"/>
</dbReference>
<evidence type="ECO:0000256" key="3">
    <source>
        <dbReference type="ARBA" id="ARBA00022884"/>
    </source>
</evidence>
<evidence type="ECO:0000256" key="2">
    <source>
        <dbReference type="ARBA" id="ARBA00022730"/>
    </source>
</evidence>
<keyword evidence="3 6" id="KW-0694">RNA-binding</keyword>
<proteinExistence type="inferred from homology"/>
<evidence type="ECO:0000256" key="6">
    <source>
        <dbReference type="HAMAP-Rule" id="MF_01369"/>
    </source>
</evidence>
<dbReference type="PANTHER" id="PTHR11620">
    <property type="entry name" value="60S RIBOSOMAL PROTEIN L23A"/>
    <property type="match status" value="1"/>
</dbReference>
<evidence type="ECO:0000313" key="9">
    <source>
        <dbReference type="Proteomes" id="UP000279029"/>
    </source>
</evidence>
<evidence type="ECO:0000256" key="4">
    <source>
        <dbReference type="ARBA" id="ARBA00022980"/>
    </source>
</evidence>
<evidence type="ECO:0000256" key="1">
    <source>
        <dbReference type="ARBA" id="ARBA00006700"/>
    </source>
</evidence>
<dbReference type="RefSeq" id="WP_125137691.1">
    <property type="nucleotide sequence ID" value="NZ_LR130778.1"/>
</dbReference>
<organism evidence="8 9">
    <name type="scientific">Petrocella atlantisensis</name>
    <dbReference type="NCBI Taxonomy" id="2173034"/>
    <lineage>
        <taxon>Bacteria</taxon>
        <taxon>Bacillati</taxon>
        <taxon>Bacillota</taxon>
        <taxon>Clostridia</taxon>
        <taxon>Lachnospirales</taxon>
        <taxon>Vallitaleaceae</taxon>
        <taxon>Petrocella</taxon>
    </lineage>
</organism>
<dbReference type="KEGG" id="cbar:PATL70BA_2674"/>
<dbReference type="SUPFAM" id="SSF54189">
    <property type="entry name" value="Ribosomal proteins S24e, L23 and L15e"/>
    <property type="match status" value="1"/>
</dbReference>
<dbReference type="InterPro" id="IPR012677">
    <property type="entry name" value="Nucleotide-bd_a/b_plait_sf"/>
</dbReference>
<dbReference type="OrthoDB" id="9793353at2"/>
<dbReference type="PROSITE" id="PS00050">
    <property type="entry name" value="RIBOSOMAL_L23"/>
    <property type="match status" value="1"/>
</dbReference>
<dbReference type="GO" id="GO:0003735">
    <property type="term" value="F:structural constituent of ribosome"/>
    <property type="evidence" value="ECO:0007669"/>
    <property type="project" value="InterPro"/>
</dbReference>
<dbReference type="Proteomes" id="UP000279029">
    <property type="component" value="Chromosome"/>
</dbReference>
<dbReference type="AlphaFoldDB" id="A0A3P7PY59"/>
<comment type="function">
    <text evidence="6">One of the early assembly proteins it binds 23S rRNA. One of the proteins that surrounds the polypeptide exit tunnel on the outside of the ribosome. Forms the main docking site for trigger factor binding to the ribosome.</text>
</comment>
<evidence type="ECO:0000313" key="8">
    <source>
        <dbReference type="EMBL" id="VDN48577.1"/>
    </source>
</evidence>
<dbReference type="InterPro" id="IPR001014">
    <property type="entry name" value="Ribosomal_uL23_CS"/>
</dbReference>
<dbReference type="HAMAP" id="MF_01369_B">
    <property type="entry name" value="Ribosomal_uL23_B"/>
    <property type="match status" value="1"/>
</dbReference>
<reference evidence="8 9" key="1">
    <citation type="submission" date="2018-09" db="EMBL/GenBank/DDBJ databases">
        <authorList>
            <person name="Postec A."/>
        </authorList>
    </citation>
    <scope>NUCLEOTIDE SEQUENCE [LARGE SCALE GENOMIC DNA]</scope>
    <source>
        <strain evidence="8">70B-A</strain>
    </source>
</reference>
<keyword evidence="4 6" id="KW-0689">Ribosomal protein</keyword>
<evidence type="ECO:0000256" key="7">
    <source>
        <dbReference type="RuleBase" id="RU003934"/>
    </source>
</evidence>
<protein>
    <recommendedName>
        <fullName evidence="6">Large ribosomal subunit protein uL23</fullName>
    </recommendedName>
</protein>
<name>A0A3P7PY59_9FIRM</name>
<dbReference type="GO" id="GO:1990904">
    <property type="term" value="C:ribonucleoprotein complex"/>
    <property type="evidence" value="ECO:0007669"/>
    <property type="project" value="UniProtKB-KW"/>
</dbReference>
<dbReference type="FunFam" id="3.30.70.330:FF:000001">
    <property type="entry name" value="50S ribosomal protein L23"/>
    <property type="match status" value="1"/>
</dbReference>
<dbReference type="EMBL" id="LR130778">
    <property type="protein sequence ID" value="VDN48577.1"/>
    <property type="molecule type" value="Genomic_DNA"/>
</dbReference>
<dbReference type="GO" id="GO:0005840">
    <property type="term" value="C:ribosome"/>
    <property type="evidence" value="ECO:0007669"/>
    <property type="project" value="UniProtKB-KW"/>
</dbReference>
<dbReference type="GO" id="GO:0006412">
    <property type="term" value="P:translation"/>
    <property type="evidence" value="ECO:0007669"/>
    <property type="project" value="UniProtKB-UniRule"/>
</dbReference>
<dbReference type="InterPro" id="IPR012678">
    <property type="entry name" value="Ribosomal_uL23/eL15/eS24_sf"/>
</dbReference>
<keyword evidence="9" id="KW-1185">Reference proteome</keyword>